<reference evidence="6 7" key="1">
    <citation type="submission" date="2024-01" db="EMBL/GenBank/DDBJ databases">
        <title>The genome of the rayed Mediterranean limpet Patella caerulea (Linnaeus, 1758).</title>
        <authorList>
            <person name="Anh-Thu Weber A."/>
            <person name="Halstead-Nussloch G."/>
        </authorList>
    </citation>
    <scope>NUCLEOTIDE SEQUENCE [LARGE SCALE GENOMIC DNA]</scope>
    <source>
        <strain evidence="6">AATW-2023a</strain>
        <tissue evidence="6">Whole specimen</tissue>
    </source>
</reference>
<protein>
    <recommendedName>
        <fullName evidence="5">ZMYM2-like/QRICH1 C-terminal domain-containing protein</fullName>
    </recommendedName>
</protein>
<sequence length="654" mass="74819">MDRSERNSREYSVPDDFIMMKSKDIKEEDGYSHSGLDTLAAAAADETLQSSANSNNKHTNRKTGADMKIFLSYLASVNEMRQPQDIPEAELDKHLCTFFMVVRKTDKTEYEPCSLRSMLASIERYLKINGYPASLTKDIAFTNTRHTLKVKQKILREMGKGAKQNNTFNVASLKDKTLDRAFEAREMGPYSPASISQTLCFVFVVYLKLRKATEHKKLLWGDVILDRDQNGREYITFSEQMLQRCTLQYLKQCQPVVYALPDTPDRDPVRIYKLYASKRAPTMNYQYAPFYLGINVFNPNECQSWYKTIAMGINKLNDMVRQVREITGMNPNAVPLESTEAPQDLSLPSSEKHSKTVIMKPNDNRNKYSQEDTTMTTDTKIAKHDVKDEKIELKSSEVKRCIPKIERLLSNDCRNVLKQEPCMEDDMIEKKYQTIDYDVDESADETEDEEGNMYIDESEASLSDVVEEDGHLDERRGNLSETESHVNYVSLTTAQKQFEMLINQLNPDDVTTFKQWFKNIDIIQDKQTGKLVCKEQGEKEKTNNISNTDVTEQQIVLNITLSNRAFKGEAPVTVTATTMVSNQNNFPTNKDVNSNIEPMPTKTISKDNISAQCIDKTSIKNSTNSSRRKRRFPKQCQIPSKIVCSSSDLMEKIS</sequence>
<keyword evidence="2" id="KW-0597">Phosphoprotein</keyword>
<evidence type="ECO:0000313" key="6">
    <source>
        <dbReference type="EMBL" id="KAK6170471.1"/>
    </source>
</evidence>
<gene>
    <name evidence="6" type="ORF">SNE40_018857</name>
</gene>
<organism evidence="6 7">
    <name type="scientific">Patella caerulea</name>
    <name type="common">Rayed Mediterranean limpet</name>
    <dbReference type="NCBI Taxonomy" id="87958"/>
    <lineage>
        <taxon>Eukaryota</taxon>
        <taxon>Metazoa</taxon>
        <taxon>Spiralia</taxon>
        <taxon>Lophotrochozoa</taxon>
        <taxon>Mollusca</taxon>
        <taxon>Gastropoda</taxon>
        <taxon>Patellogastropoda</taxon>
        <taxon>Patelloidea</taxon>
        <taxon>Patellidae</taxon>
        <taxon>Patella</taxon>
    </lineage>
</organism>
<evidence type="ECO:0000256" key="1">
    <source>
        <dbReference type="ARBA" id="ARBA00022499"/>
    </source>
</evidence>
<dbReference type="InterPro" id="IPR042838">
    <property type="entry name" value="KIAA1958"/>
</dbReference>
<dbReference type="PANTHER" id="PTHR46963:SF2">
    <property type="match status" value="1"/>
</dbReference>
<proteinExistence type="predicted"/>
<name>A0AAN8PDG9_PATCE</name>
<comment type="caution">
    <text evidence="6">The sequence shown here is derived from an EMBL/GenBank/DDBJ whole genome shotgun (WGS) entry which is preliminary data.</text>
</comment>
<keyword evidence="7" id="KW-1185">Reference proteome</keyword>
<dbReference type="Pfam" id="PF12012">
    <property type="entry name" value="DUF3504"/>
    <property type="match status" value="1"/>
</dbReference>
<dbReference type="PANTHER" id="PTHR46963">
    <property type="entry name" value="SIMILAR TO RIKEN CDNA E130308A19"/>
    <property type="match status" value="1"/>
</dbReference>
<evidence type="ECO:0000256" key="4">
    <source>
        <dbReference type="SAM" id="MobiDB-lite"/>
    </source>
</evidence>
<evidence type="ECO:0000259" key="5">
    <source>
        <dbReference type="Pfam" id="PF12012"/>
    </source>
</evidence>
<feature type="region of interest" description="Disordered" evidence="4">
    <location>
        <begin position="332"/>
        <end position="354"/>
    </location>
</feature>
<keyword evidence="3" id="KW-0832">Ubl conjugation</keyword>
<evidence type="ECO:0000313" key="7">
    <source>
        <dbReference type="Proteomes" id="UP001347796"/>
    </source>
</evidence>
<evidence type="ECO:0000256" key="3">
    <source>
        <dbReference type="ARBA" id="ARBA00022843"/>
    </source>
</evidence>
<dbReference type="Proteomes" id="UP001347796">
    <property type="component" value="Unassembled WGS sequence"/>
</dbReference>
<dbReference type="EMBL" id="JAZGQO010000014">
    <property type="protein sequence ID" value="KAK6170471.1"/>
    <property type="molecule type" value="Genomic_DNA"/>
</dbReference>
<evidence type="ECO:0000256" key="2">
    <source>
        <dbReference type="ARBA" id="ARBA00022553"/>
    </source>
</evidence>
<keyword evidence="1" id="KW-1017">Isopeptide bond</keyword>
<accession>A0AAN8PDG9</accession>
<dbReference type="InterPro" id="IPR021893">
    <property type="entry name" value="ZMYM2-like_C"/>
</dbReference>
<dbReference type="AlphaFoldDB" id="A0AAN8PDG9"/>
<feature type="domain" description="ZMYM2-like/QRICH1 C-terminal" evidence="5">
    <location>
        <begin position="183"/>
        <end position="323"/>
    </location>
</feature>